<dbReference type="PANTHER" id="PTHR18884">
    <property type="entry name" value="SEPTIN"/>
    <property type="match status" value="1"/>
</dbReference>
<keyword evidence="1" id="KW-0547">Nucleotide-binding</keyword>
<proteinExistence type="inferred from homology"/>
<evidence type="ECO:0000256" key="1">
    <source>
        <dbReference type="RuleBase" id="RU004560"/>
    </source>
</evidence>
<dbReference type="PROSITE" id="PS51719">
    <property type="entry name" value="G_SEPTIN"/>
    <property type="match status" value="1"/>
</dbReference>
<evidence type="ECO:0000259" key="3">
    <source>
        <dbReference type="PROSITE" id="PS51719"/>
    </source>
</evidence>
<name>A0AAW1T130_9CHLO</name>
<comment type="similarity">
    <text evidence="1">Belongs to the TRAFAC class TrmE-Era-EngA-EngB-Septin-like GTPase superfamily. Septin GTPase family.</text>
</comment>
<feature type="compositionally biased region" description="Low complexity" evidence="2">
    <location>
        <begin position="52"/>
        <end position="64"/>
    </location>
</feature>
<evidence type="ECO:0000313" key="4">
    <source>
        <dbReference type="EMBL" id="KAK9863185.1"/>
    </source>
</evidence>
<dbReference type="InterPro" id="IPR027417">
    <property type="entry name" value="P-loop_NTPase"/>
</dbReference>
<dbReference type="SUPFAM" id="SSF52540">
    <property type="entry name" value="P-loop containing nucleoside triphosphate hydrolases"/>
    <property type="match status" value="1"/>
</dbReference>
<keyword evidence="5" id="KW-1185">Reference proteome</keyword>
<feature type="region of interest" description="Disordered" evidence="2">
    <location>
        <begin position="1"/>
        <end position="106"/>
    </location>
</feature>
<sequence length="411" mass="46330">MSRATSEDGYVQVDGQLSDVIGTHVSFGTGTSVTSRGAAGRMAEAQASLQTGAAQPEASEASPEPNSPPGPTGTKTSPPSLAPTHCTEPCTRRASDQKRKLKLPPKREHVHVNLMVVGASGLGKTTFIRHVFEDYQSQDFQPNDGSITRMEDFETDPASLCTHLEESVCSDNEEYLVHYHVQDTPGYGNVDNEEHMDIIVKFIKQQKEEHLKRFRRRQFEGILPAGNHLREGRDDLLIDMCLYFIAPHRFTPMDQEFIKKLSEEVTVAPICAKADAMTDNERKAFQKLIQDELRMRDVQFCTFEDEIRRTASELGLEDDRLEFVPPFAVVASNQYTEIEGRREPVRPYAWGACEINNPIHSDFRLIKEVMTCAAFHTLRSQKQRKFHQYCGGPFQIDTNDPAGQEVPSRQQ</sequence>
<accession>A0AAW1T130</accession>
<dbReference type="Pfam" id="PF00735">
    <property type="entry name" value="Septin"/>
    <property type="match status" value="1"/>
</dbReference>
<comment type="caution">
    <text evidence="4">The sequence shown here is derived from an EMBL/GenBank/DDBJ whole genome shotgun (WGS) entry which is preliminary data.</text>
</comment>
<evidence type="ECO:0000256" key="2">
    <source>
        <dbReference type="SAM" id="MobiDB-lite"/>
    </source>
</evidence>
<feature type="domain" description="Septin-type G" evidence="3">
    <location>
        <begin position="108"/>
        <end position="397"/>
    </location>
</feature>
<evidence type="ECO:0000313" key="5">
    <source>
        <dbReference type="Proteomes" id="UP001485043"/>
    </source>
</evidence>
<gene>
    <name evidence="4" type="ORF">WJX84_012049</name>
</gene>
<dbReference type="Gene3D" id="3.40.50.300">
    <property type="entry name" value="P-loop containing nucleotide triphosphate hydrolases"/>
    <property type="match status" value="1"/>
</dbReference>
<keyword evidence="1" id="KW-0342">GTP-binding</keyword>
<dbReference type="EMBL" id="JALJOV010000505">
    <property type="protein sequence ID" value="KAK9863185.1"/>
    <property type="molecule type" value="Genomic_DNA"/>
</dbReference>
<protein>
    <recommendedName>
        <fullName evidence="3">Septin-type G domain-containing protein</fullName>
    </recommendedName>
</protein>
<feature type="compositionally biased region" description="Polar residues" evidence="2">
    <location>
        <begin position="26"/>
        <end position="35"/>
    </location>
</feature>
<reference evidence="4 5" key="1">
    <citation type="journal article" date="2024" name="Nat. Commun.">
        <title>Phylogenomics reveals the evolutionary origins of lichenization in chlorophyte algae.</title>
        <authorList>
            <person name="Puginier C."/>
            <person name="Libourel C."/>
            <person name="Otte J."/>
            <person name="Skaloud P."/>
            <person name="Haon M."/>
            <person name="Grisel S."/>
            <person name="Petersen M."/>
            <person name="Berrin J.G."/>
            <person name="Delaux P.M."/>
            <person name="Dal Grande F."/>
            <person name="Keller J."/>
        </authorList>
    </citation>
    <scope>NUCLEOTIDE SEQUENCE [LARGE SCALE GENOMIC DNA]</scope>
    <source>
        <strain evidence="4 5">SAG 2523</strain>
    </source>
</reference>
<dbReference type="InterPro" id="IPR030379">
    <property type="entry name" value="G_SEPTIN_dom"/>
</dbReference>
<organism evidence="4 5">
    <name type="scientific">Apatococcus fuscideae</name>
    <dbReference type="NCBI Taxonomy" id="2026836"/>
    <lineage>
        <taxon>Eukaryota</taxon>
        <taxon>Viridiplantae</taxon>
        <taxon>Chlorophyta</taxon>
        <taxon>core chlorophytes</taxon>
        <taxon>Trebouxiophyceae</taxon>
        <taxon>Chlorellales</taxon>
        <taxon>Chlorellaceae</taxon>
        <taxon>Apatococcus</taxon>
    </lineage>
</organism>
<dbReference type="AlphaFoldDB" id="A0AAW1T130"/>
<dbReference type="GO" id="GO:0005525">
    <property type="term" value="F:GTP binding"/>
    <property type="evidence" value="ECO:0007669"/>
    <property type="project" value="UniProtKB-KW"/>
</dbReference>
<dbReference type="Proteomes" id="UP001485043">
    <property type="component" value="Unassembled WGS sequence"/>
</dbReference>